<gene>
    <name evidence="2" type="ORF">CXU22_02640</name>
</gene>
<protein>
    <submittedName>
        <fullName evidence="2">Uncharacterized protein</fullName>
    </submittedName>
</protein>
<organism evidence="2 3">
    <name type="scientific">Akkermansia muciniphila</name>
    <dbReference type="NCBI Taxonomy" id="239935"/>
    <lineage>
        <taxon>Bacteria</taxon>
        <taxon>Pseudomonadati</taxon>
        <taxon>Verrucomicrobiota</taxon>
        <taxon>Verrucomicrobiia</taxon>
        <taxon>Verrucomicrobiales</taxon>
        <taxon>Akkermansiaceae</taxon>
        <taxon>Akkermansia</taxon>
    </lineage>
</organism>
<evidence type="ECO:0000313" key="3">
    <source>
        <dbReference type="Proteomes" id="UP000236000"/>
    </source>
</evidence>
<reference evidence="2 3" key="1">
    <citation type="journal article" date="2017" name="BMC Genomics">
        <title>Genome sequencing of 39 Akkermansia muciniphila isolates reveals its population structure, genomic and functional diverisity, and global distribution in mammalian gut microbiotas.</title>
        <authorList>
            <person name="Guo X."/>
            <person name="Li S."/>
            <person name="Zhang J."/>
            <person name="Wu F."/>
            <person name="Li X."/>
            <person name="Wu D."/>
            <person name="Zhang M."/>
            <person name="Ou Z."/>
            <person name="Jie Z."/>
            <person name="Yan Q."/>
            <person name="Li P."/>
            <person name="Yi J."/>
            <person name="Peng Y."/>
        </authorList>
    </citation>
    <scope>NUCLEOTIDE SEQUENCE [LARGE SCALE GENOMIC DNA]</scope>
    <source>
        <strain evidence="2 3">GP24</strain>
    </source>
</reference>
<name>A0A2N8HFR8_9BACT</name>
<dbReference type="AlphaFoldDB" id="A0A2N8HFR8"/>
<dbReference type="Gene3D" id="1.20.5.340">
    <property type="match status" value="1"/>
</dbReference>
<dbReference type="Proteomes" id="UP000236000">
    <property type="component" value="Unassembled WGS sequence"/>
</dbReference>
<evidence type="ECO:0000313" key="2">
    <source>
        <dbReference type="EMBL" id="PNC19398.1"/>
    </source>
</evidence>
<proteinExistence type="predicted"/>
<evidence type="ECO:0000256" key="1">
    <source>
        <dbReference type="SAM" id="Coils"/>
    </source>
</evidence>
<sequence length="236" mass="24747">MSNSSSILAYSLTTLVGLGGILQGAEEDTAALTRRIERLEKQNAALKASYVQARSDADKAAAQLVDIRSRLEALGGAALGNSEERLIQAMADIEVLNDRIQRLEQASVKLSGAILAYMKQAISEDANSRTAVESSLRLLDSVLGYRQQPVRDGAGTLAEAKVLSIDSESGVVVLNAGKTAGMQVGMPVQVTRGAQTIGEAVVTDVRKEVCGALVQKLVAPADPVRVGDSASVKTND</sequence>
<keyword evidence="1" id="KW-0175">Coiled coil</keyword>
<accession>A0A2N8HFR8</accession>
<dbReference type="EMBL" id="PJKA01000004">
    <property type="protein sequence ID" value="PNC19398.1"/>
    <property type="molecule type" value="Genomic_DNA"/>
</dbReference>
<feature type="coiled-coil region" evidence="1">
    <location>
        <begin position="22"/>
        <end position="113"/>
    </location>
</feature>
<comment type="caution">
    <text evidence="2">The sequence shown here is derived from an EMBL/GenBank/DDBJ whole genome shotgun (WGS) entry which is preliminary data.</text>
</comment>
<dbReference type="OrthoDB" id="199055at2"/>
<dbReference type="RefSeq" id="WP_102712298.1">
    <property type="nucleotide sequence ID" value="NZ_CABMLK010000002.1"/>
</dbReference>